<evidence type="ECO:0000256" key="1">
    <source>
        <dbReference type="SAM" id="MobiDB-lite"/>
    </source>
</evidence>
<evidence type="ECO:0000313" key="4">
    <source>
        <dbReference type="Proteomes" id="UP001335737"/>
    </source>
</evidence>
<feature type="compositionally biased region" description="Acidic residues" evidence="1">
    <location>
        <begin position="50"/>
        <end position="74"/>
    </location>
</feature>
<dbReference type="RefSeq" id="WP_327608780.1">
    <property type="nucleotide sequence ID" value="NZ_JARZFX010000011.1"/>
</dbReference>
<sequence>MDKKIKKPLHKKWWVWLIAVVVIVAVVTVDDEEDASDPSVEAASSAVDKVEEDEKESESDAEIEEETNEAAETADENKSSGSEADTEADKSNRIDAVTYKIGEDIPAGEYLVFASGMGYIESASDSTGALESIVFNDNLMNGAHSYVTLNEGEYFKLQSAEMYPVKEAPSVIPDDGIYSDGMYKVGQDIPAGEYKIILDSSLGMGYLEVSSDSSHQLGSIVTNENVQADTYLTISEGQYLKLQDVKIEK</sequence>
<keyword evidence="2" id="KW-0812">Transmembrane</keyword>
<reference evidence="3 4" key="1">
    <citation type="journal article" date="2024" name="Int. J. Syst. Evol. Microbiol.">
        <title>Virgibacillus tibetensis sp. nov., isolated from salt lake on the Tibetan Plateau of China.</title>
        <authorList>
            <person name="Phurbu D."/>
            <person name="Liu Z.-X."/>
            <person name="Wang R."/>
            <person name="Zheng Y.-Y."/>
            <person name="Liu H.-C."/>
            <person name="Zhou Y.-G."/>
            <person name="Yu Y.-J."/>
            <person name="Li A.-H."/>
        </authorList>
    </citation>
    <scope>NUCLEOTIDE SEQUENCE [LARGE SCALE GENOMIC DNA]</scope>
    <source>
        <strain evidence="3 4">C22-A2</strain>
    </source>
</reference>
<name>A0ABU6KJ68_9BACI</name>
<proteinExistence type="predicted"/>
<keyword evidence="2" id="KW-1133">Transmembrane helix</keyword>
<gene>
    <name evidence="3" type="ORF">QGM71_17215</name>
</gene>
<comment type="caution">
    <text evidence="3">The sequence shown here is derived from an EMBL/GenBank/DDBJ whole genome shotgun (WGS) entry which is preliminary data.</text>
</comment>
<feature type="region of interest" description="Disordered" evidence="1">
    <location>
        <begin position="32"/>
        <end position="91"/>
    </location>
</feature>
<dbReference type="EMBL" id="JARZFX010000011">
    <property type="protein sequence ID" value="MEC5425228.1"/>
    <property type="molecule type" value="Genomic_DNA"/>
</dbReference>
<organism evidence="3 4">
    <name type="scientific">Virgibacillus tibetensis</name>
    <dbReference type="NCBI Taxonomy" id="3042313"/>
    <lineage>
        <taxon>Bacteria</taxon>
        <taxon>Bacillati</taxon>
        <taxon>Bacillota</taxon>
        <taxon>Bacilli</taxon>
        <taxon>Bacillales</taxon>
        <taxon>Bacillaceae</taxon>
        <taxon>Virgibacillus</taxon>
    </lineage>
</organism>
<keyword evidence="2" id="KW-0472">Membrane</keyword>
<keyword evidence="4" id="KW-1185">Reference proteome</keyword>
<feature type="transmembrane region" description="Helical" evidence="2">
    <location>
        <begin position="12"/>
        <end position="29"/>
    </location>
</feature>
<protein>
    <submittedName>
        <fullName evidence="3">Uncharacterized protein</fullName>
    </submittedName>
</protein>
<evidence type="ECO:0000256" key="2">
    <source>
        <dbReference type="SAM" id="Phobius"/>
    </source>
</evidence>
<accession>A0ABU6KJ68</accession>
<dbReference type="Proteomes" id="UP001335737">
    <property type="component" value="Unassembled WGS sequence"/>
</dbReference>
<evidence type="ECO:0000313" key="3">
    <source>
        <dbReference type="EMBL" id="MEC5425228.1"/>
    </source>
</evidence>